<dbReference type="AlphaFoldDB" id="A0A8H3URL0"/>
<dbReference type="EMBL" id="WNWS01000186">
    <property type="protein sequence ID" value="KAE9975857.1"/>
    <property type="molecule type" value="Genomic_DNA"/>
</dbReference>
<evidence type="ECO:0000313" key="4">
    <source>
        <dbReference type="EMBL" id="KAE9994103.1"/>
    </source>
</evidence>
<accession>A0A8H3URL0</accession>
<keyword evidence="6" id="KW-1185">Reference proteome</keyword>
<comment type="caution">
    <text evidence="3">The sequence shown here is derived from an EMBL/GenBank/DDBJ whole genome shotgun (WGS) entry which is preliminary data.</text>
</comment>
<evidence type="ECO:0000313" key="3">
    <source>
        <dbReference type="EMBL" id="KAE9975857.1"/>
    </source>
</evidence>
<evidence type="ECO:0000313" key="5">
    <source>
        <dbReference type="Proteomes" id="UP000447873"/>
    </source>
</evidence>
<name>A0A8H3URL0_VENIN</name>
<dbReference type="EMBL" id="WNWR01000013">
    <property type="protein sequence ID" value="KAE9994103.1"/>
    <property type="molecule type" value="Genomic_DNA"/>
</dbReference>
<gene>
    <name evidence="4" type="ORF">EG327_001175</name>
    <name evidence="3" type="ORF">EG328_002967</name>
</gene>
<dbReference type="Proteomes" id="UP000490939">
    <property type="component" value="Unassembled WGS sequence"/>
</dbReference>
<evidence type="ECO:0000313" key="6">
    <source>
        <dbReference type="Proteomes" id="UP000490939"/>
    </source>
</evidence>
<protein>
    <submittedName>
        <fullName evidence="3">Uncharacterized protein</fullName>
    </submittedName>
</protein>
<keyword evidence="2" id="KW-0732">Signal</keyword>
<organism evidence="3 5">
    <name type="scientific">Venturia inaequalis</name>
    <name type="common">Apple scab fungus</name>
    <dbReference type="NCBI Taxonomy" id="5025"/>
    <lineage>
        <taxon>Eukaryota</taxon>
        <taxon>Fungi</taxon>
        <taxon>Dikarya</taxon>
        <taxon>Ascomycota</taxon>
        <taxon>Pezizomycotina</taxon>
        <taxon>Dothideomycetes</taxon>
        <taxon>Pleosporomycetidae</taxon>
        <taxon>Venturiales</taxon>
        <taxon>Venturiaceae</taxon>
        <taxon>Venturia</taxon>
    </lineage>
</organism>
<dbReference type="Proteomes" id="UP000447873">
    <property type="component" value="Unassembled WGS sequence"/>
</dbReference>
<reference evidence="3 5" key="1">
    <citation type="submission" date="2018-12" db="EMBL/GenBank/DDBJ databases">
        <title>Venturia inaequalis Genome Resource.</title>
        <authorList>
            <person name="Lichtner F.J."/>
        </authorList>
    </citation>
    <scope>NUCLEOTIDE SEQUENCE [LARGE SCALE GENOMIC DNA]</scope>
    <source>
        <strain evidence="3 5">120213</strain>
        <strain evidence="4 6">DMI_063113</strain>
    </source>
</reference>
<evidence type="ECO:0000256" key="2">
    <source>
        <dbReference type="SAM" id="SignalP"/>
    </source>
</evidence>
<feature type="region of interest" description="Disordered" evidence="1">
    <location>
        <begin position="270"/>
        <end position="297"/>
    </location>
</feature>
<evidence type="ECO:0000256" key="1">
    <source>
        <dbReference type="SAM" id="MobiDB-lite"/>
    </source>
</evidence>
<proteinExistence type="predicted"/>
<sequence length="297" mass="32381">MKVYLALSLLLPSTHGYIFASAVYENICGRVLSGGWGPGRVEYRTVSAMCWDDTIIDLLCKRTMPNPIPGHYDAAHWVCVEGLSCSPHDPQYMIWPDAGCIRLQSPSGVKGNGDYDNYACSAGILIGNDPIYVLSSISTYNIAYSKKLMGCSIVKSGTKDAIYEKHPCPQTSTFLKLAAKTTYQACVTTAVALAYKTVEFKWNLKPPGKLRPGKVHPRDLGQPSKPFSEMFRIVGGGINGTANHPVQIVIGDEESGDEEVAYEEIGHKETGHEEVGHEEVGHEEIGHEEVGHKVVGN</sequence>
<feature type="signal peptide" evidence="2">
    <location>
        <begin position="1"/>
        <end position="16"/>
    </location>
</feature>
<feature type="chain" id="PRO_5044690654" evidence="2">
    <location>
        <begin position="17"/>
        <end position="297"/>
    </location>
</feature>